<proteinExistence type="predicted"/>
<evidence type="ECO:0000313" key="2">
    <source>
        <dbReference type="Proteomes" id="UP000232323"/>
    </source>
</evidence>
<comment type="caution">
    <text evidence="1">The sequence shown here is derived from an EMBL/GenBank/DDBJ whole genome shotgun (WGS) entry which is preliminary data.</text>
</comment>
<reference evidence="1 2" key="1">
    <citation type="submission" date="2017-08" db="EMBL/GenBank/DDBJ databases">
        <title>Acidophilic green algal genome provides insights into adaptation to an acidic environment.</title>
        <authorList>
            <person name="Hirooka S."/>
            <person name="Hirose Y."/>
            <person name="Kanesaki Y."/>
            <person name="Higuchi S."/>
            <person name="Fujiwara T."/>
            <person name="Onuma R."/>
            <person name="Era A."/>
            <person name="Ohbayashi R."/>
            <person name="Uzuka A."/>
            <person name="Nozaki H."/>
            <person name="Yoshikawa H."/>
            <person name="Miyagishima S.Y."/>
        </authorList>
    </citation>
    <scope>NUCLEOTIDE SEQUENCE [LARGE SCALE GENOMIC DNA]</scope>
    <source>
        <strain evidence="1 2">NIES-2499</strain>
    </source>
</reference>
<organism evidence="1 2">
    <name type="scientific">Chlamydomonas eustigma</name>
    <dbReference type="NCBI Taxonomy" id="1157962"/>
    <lineage>
        <taxon>Eukaryota</taxon>
        <taxon>Viridiplantae</taxon>
        <taxon>Chlorophyta</taxon>
        <taxon>core chlorophytes</taxon>
        <taxon>Chlorophyceae</taxon>
        <taxon>CS clade</taxon>
        <taxon>Chlamydomonadales</taxon>
        <taxon>Chlamydomonadaceae</taxon>
        <taxon>Chlamydomonas</taxon>
    </lineage>
</organism>
<protein>
    <submittedName>
        <fullName evidence="1">Uncharacterized protein</fullName>
    </submittedName>
</protein>
<accession>A0A250XTV0</accession>
<dbReference type="AlphaFoldDB" id="A0A250XTV0"/>
<keyword evidence="2" id="KW-1185">Reference proteome</keyword>
<sequence>MVEAARRAVLACGPSVVVKLEIDNRKYEICLLYDEKSPRTSLPMLTKGVGGCRKHSMDVLFSRGARTQIIDKERGIMHSVCKPLHQAIGYEDVKVLVSFYKRCRDRMRKQKYRAALLLSFHPQFLALG</sequence>
<evidence type="ECO:0000313" key="1">
    <source>
        <dbReference type="EMBL" id="GAX86443.1"/>
    </source>
</evidence>
<gene>
    <name evidence="1" type="ORF">CEUSTIGMA_g13853.t1</name>
</gene>
<name>A0A250XTV0_9CHLO</name>
<dbReference type="Proteomes" id="UP000232323">
    <property type="component" value="Unassembled WGS sequence"/>
</dbReference>
<dbReference type="EMBL" id="BEGY01000307">
    <property type="protein sequence ID" value="GAX86443.1"/>
    <property type="molecule type" value="Genomic_DNA"/>
</dbReference>